<dbReference type="GO" id="GO:0009279">
    <property type="term" value="C:cell outer membrane"/>
    <property type="evidence" value="ECO:0007669"/>
    <property type="project" value="UniProtKB-SubCell"/>
</dbReference>
<dbReference type="PANTHER" id="PTHR36920:SF1">
    <property type="entry name" value="OUTER MEMBRANE PROTEIN W"/>
    <property type="match status" value="1"/>
</dbReference>
<accession>A0A7G9RJB2</accession>
<feature type="chain" id="PRO_5028869501" evidence="2">
    <location>
        <begin position="25"/>
        <end position="235"/>
    </location>
</feature>
<dbReference type="InterPro" id="IPR011250">
    <property type="entry name" value="OMP/PagP_B-barrel"/>
</dbReference>
<evidence type="ECO:0000256" key="2">
    <source>
        <dbReference type="SAM" id="SignalP"/>
    </source>
</evidence>
<keyword evidence="2" id="KW-0732">Signal</keyword>
<dbReference type="RefSeq" id="WP_187595960.1">
    <property type="nucleotide sequence ID" value="NZ_CP060714.1"/>
</dbReference>
<dbReference type="EMBL" id="CP060714">
    <property type="protein sequence ID" value="QNN55687.1"/>
    <property type="molecule type" value="Genomic_DNA"/>
</dbReference>
<keyword evidence="4" id="KW-1185">Reference proteome</keyword>
<sequence length="235" mass="25089">MWTFKYDSKAVCGAVLLGSVASTAAVGAEPLLNSVQLGVASVRFHTNSGYLSGPPGTTPEGAQADVKDRGALAFLYERRLGGPWSVTVQGGVPPIVTMKGAGTAAPLGEIGSVRAWFPAVLGHYNWEPTPSLTLHAGAGVHYTFFTDGVGNDVYNSAFGGTSTRVHFSPSLGPVIKVGASWSFDRNWFVDLSYNRYWIRTTAKATTQTPGVGEITRRVKVRTEPDVFALTLGYRF</sequence>
<proteinExistence type="predicted"/>
<dbReference type="KEGG" id="drg:H9K76_13715"/>
<feature type="signal peptide" evidence="2">
    <location>
        <begin position="1"/>
        <end position="24"/>
    </location>
</feature>
<dbReference type="Proteomes" id="UP000515811">
    <property type="component" value="Chromosome"/>
</dbReference>
<gene>
    <name evidence="3" type="ORF">H9K76_13715</name>
</gene>
<dbReference type="AlphaFoldDB" id="A0A7G9RJB2"/>
<reference evidence="3 4" key="1">
    <citation type="submission" date="2020-08" db="EMBL/GenBank/DDBJ databases">
        <title>Genome sequence of Diaphorobacter ruginosibacter DSM 27467T.</title>
        <authorList>
            <person name="Hyun D.-W."/>
            <person name="Bae J.-W."/>
        </authorList>
    </citation>
    <scope>NUCLEOTIDE SEQUENCE [LARGE SCALE GENOMIC DNA]</scope>
    <source>
        <strain evidence="3 4">DSM 27467</strain>
    </source>
</reference>
<organism evidence="3 4">
    <name type="scientific">Diaphorobacter ruginosibacter</name>
    <dbReference type="NCBI Taxonomy" id="1715720"/>
    <lineage>
        <taxon>Bacteria</taxon>
        <taxon>Pseudomonadati</taxon>
        <taxon>Pseudomonadota</taxon>
        <taxon>Betaproteobacteria</taxon>
        <taxon>Burkholderiales</taxon>
        <taxon>Comamonadaceae</taxon>
        <taxon>Diaphorobacter</taxon>
    </lineage>
</organism>
<dbReference type="InterPro" id="IPR005618">
    <property type="entry name" value="OMPW"/>
</dbReference>
<protein>
    <submittedName>
        <fullName evidence="3">OmpW family protein</fullName>
    </submittedName>
</protein>
<dbReference type="Pfam" id="PF03922">
    <property type="entry name" value="OmpW"/>
    <property type="match status" value="1"/>
</dbReference>
<dbReference type="Gene3D" id="2.40.160.20">
    <property type="match status" value="1"/>
</dbReference>
<name>A0A7G9RJB2_9BURK</name>
<evidence type="ECO:0000313" key="3">
    <source>
        <dbReference type="EMBL" id="QNN55687.1"/>
    </source>
</evidence>
<evidence type="ECO:0000313" key="4">
    <source>
        <dbReference type="Proteomes" id="UP000515811"/>
    </source>
</evidence>
<dbReference type="GO" id="GO:0055085">
    <property type="term" value="P:transmembrane transport"/>
    <property type="evidence" value="ECO:0007669"/>
    <property type="project" value="TreeGrafter"/>
</dbReference>
<comment type="subcellular location">
    <subcellularLocation>
        <location evidence="1">Cell outer membrane</location>
    </subcellularLocation>
</comment>
<dbReference type="PANTHER" id="PTHR36920">
    <property type="match status" value="1"/>
</dbReference>
<dbReference type="SUPFAM" id="SSF56925">
    <property type="entry name" value="OMPA-like"/>
    <property type="match status" value="1"/>
</dbReference>
<evidence type="ECO:0000256" key="1">
    <source>
        <dbReference type="ARBA" id="ARBA00004442"/>
    </source>
</evidence>